<name>A0A2R8VI32_MOUSE</name>
<accession>A0A2R8VI32</accession>
<dbReference type="Bgee" id="ENSMUSG00000022551">
    <property type="expression patterns" value="Expressed in ileal epithelium and 270 other cell types or tissues"/>
</dbReference>
<dbReference type="AGR" id="MGI:1913695"/>
<dbReference type="AlphaFoldDB" id="A0A2R8VI32"/>
<dbReference type="ExpressionAtlas" id="A0A2R8VI32">
    <property type="expression patterns" value="baseline and differential"/>
</dbReference>
<evidence type="ECO:0000313" key="2">
    <source>
        <dbReference type="MGI" id="MGI:1913695"/>
    </source>
</evidence>
<keyword evidence="3" id="KW-1185">Reference proteome</keyword>
<sequence length="92" mass="9208">MAAAAASLRRTVLGPRGVGLPGASAPGLLGGARSRQLPLRTPQVLSGALAGSVLVLEVWPFSRPKGDAVSVGHAGRGGCRASCGPSFCRECQ</sequence>
<reference evidence="1" key="3">
    <citation type="submission" date="2025-08" db="UniProtKB">
        <authorList>
            <consortium name="Ensembl"/>
        </authorList>
    </citation>
    <scope>IDENTIFICATION</scope>
    <source>
        <strain evidence="1">C57BL/6J</strain>
    </source>
</reference>
<reference evidence="1" key="4">
    <citation type="submission" date="2025-09" db="UniProtKB">
        <authorList>
            <consortium name="Ensembl"/>
        </authorList>
    </citation>
    <scope>IDENTIFICATION</scope>
    <source>
        <strain evidence="1">C57BL/6J</strain>
    </source>
</reference>
<dbReference type="Ensembl" id="ENSMUST00000229013.2">
    <property type="protein sequence ID" value="ENSMUSP00000155655.2"/>
    <property type="gene ID" value="ENSMUSG00000022551.9"/>
</dbReference>
<reference evidence="1 3" key="2">
    <citation type="journal article" date="2011" name="PLoS Biol.">
        <title>Modernizing reference genome assemblies.</title>
        <authorList>
            <person name="Church D.M."/>
            <person name="Schneider V.A."/>
            <person name="Graves T."/>
            <person name="Auger K."/>
            <person name="Cunningham F."/>
            <person name="Bouk N."/>
            <person name="Chen H.C."/>
            <person name="Agarwala R."/>
            <person name="McLaren W.M."/>
            <person name="Ritchie G.R."/>
            <person name="Albracht D."/>
            <person name="Kremitzki M."/>
            <person name="Rock S."/>
            <person name="Kotkiewicz H."/>
            <person name="Kremitzki C."/>
            <person name="Wollam A."/>
            <person name="Trani L."/>
            <person name="Fulton L."/>
            <person name="Fulton R."/>
            <person name="Matthews L."/>
            <person name="Whitehead S."/>
            <person name="Chow W."/>
            <person name="Torrance J."/>
            <person name="Dunn M."/>
            <person name="Harden G."/>
            <person name="Threadgold G."/>
            <person name="Wood J."/>
            <person name="Collins J."/>
            <person name="Heath P."/>
            <person name="Griffiths G."/>
            <person name="Pelan S."/>
            <person name="Grafham D."/>
            <person name="Eichler E.E."/>
            <person name="Weinstock G."/>
            <person name="Mardis E.R."/>
            <person name="Wilson R.K."/>
            <person name="Howe K."/>
            <person name="Flicek P."/>
            <person name="Hubbard T."/>
        </authorList>
    </citation>
    <scope>NUCLEOTIDE SEQUENCE [LARGE SCALE GENOMIC DNA]</scope>
    <source>
        <strain evidence="1 3">C57BL/6J</strain>
    </source>
</reference>
<evidence type="ECO:0000313" key="3">
    <source>
        <dbReference type="Proteomes" id="UP000000589"/>
    </source>
</evidence>
<dbReference type="MGI" id="MGI:1913695">
    <property type="gene designation" value="Cyc1"/>
</dbReference>
<protein>
    <submittedName>
        <fullName evidence="1">Cytochrome c-1</fullName>
    </submittedName>
</protein>
<organism evidence="1 3">
    <name type="scientific">Mus musculus</name>
    <name type="common">Mouse</name>
    <dbReference type="NCBI Taxonomy" id="10090"/>
    <lineage>
        <taxon>Eukaryota</taxon>
        <taxon>Metazoa</taxon>
        <taxon>Chordata</taxon>
        <taxon>Craniata</taxon>
        <taxon>Vertebrata</taxon>
        <taxon>Euteleostomi</taxon>
        <taxon>Mammalia</taxon>
        <taxon>Eutheria</taxon>
        <taxon>Euarchontoglires</taxon>
        <taxon>Glires</taxon>
        <taxon>Rodentia</taxon>
        <taxon>Myomorpha</taxon>
        <taxon>Muroidea</taxon>
        <taxon>Muridae</taxon>
        <taxon>Murinae</taxon>
        <taxon>Mus</taxon>
        <taxon>Mus</taxon>
    </lineage>
</organism>
<dbReference type="Proteomes" id="UP000000589">
    <property type="component" value="Chromosome 15"/>
</dbReference>
<dbReference type="VEuPathDB" id="HostDB:ENSMUSG00000022551"/>
<reference evidence="1 3" key="1">
    <citation type="journal article" date="2009" name="PLoS Biol.">
        <title>Lineage-specific biology revealed by a finished genome assembly of the mouse.</title>
        <authorList>
            <consortium name="Mouse Genome Sequencing Consortium"/>
            <person name="Church D.M."/>
            <person name="Goodstadt L."/>
            <person name="Hillier L.W."/>
            <person name="Zody M.C."/>
            <person name="Goldstein S."/>
            <person name="She X."/>
            <person name="Bult C.J."/>
            <person name="Agarwala R."/>
            <person name="Cherry J.L."/>
            <person name="DiCuccio M."/>
            <person name="Hlavina W."/>
            <person name="Kapustin Y."/>
            <person name="Meric P."/>
            <person name="Maglott D."/>
            <person name="Birtle Z."/>
            <person name="Marques A.C."/>
            <person name="Graves T."/>
            <person name="Zhou S."/>
            <person name="Teague B."/>
            <person name="Potamousis K."/>
            <person name="Churas C."/>
            <person name="Place M."/>
            <person name="Herschleb J."/>
            <person name="Runnheim R."/>
            <person name="Forrest D."/>
            <person name="Amos-Landgraf J."/>
            <person name="Schwartz D.C."/>
            <person name="Cheng Z."/>
            <person name="Lindblad-Toh K."/>
            <person name="Eichler E.E."/>
            <person name="Ponting C.P."/>
        </authorList>
    </citation>
    <scope>NUCLEOTIDE SEQUENCE [LARGE SCALE GENOMIC DNA]</scope>
    <source>
        <strain evidence="1 3">C57BL/6J</strain>
    </source>
</reference>
<proteinExistence type="predicted"/>
<evidence type="ECO:0000313" key="1">
    <source>
        <dbReference type="Ensembl" id="ENSMUSP00000155655.2"/>
    </source>
</evidence>
<dbReference type="GeneTree" id="ENSGT00390000012445"/>
<dbReference type="Antibodypedia" id="810">
    <property type="antibodies" value="392 antibodies from 33 providers"/>
</dbReference>
<gene>
    <name evidence="1 2" type="primary">Cyc1</name>
</gene>